<accession>A0ABV9YUK6</accession>
<dbReference type="Proteomes" id="UP001595947">
    <property type="component" value="Unassembled WGS sequence"/>
</dbReference>
<evidence type="ECO:0000313" key="3">
    <source>
        <dbReference type="Proteomes" id="UP001595947"/>
    </source>
</evidence>
<keyword evidence="1" id="KW-0812">Transmembrane</keyword>
<proteinExistence type="predicted"/>
<feature type="transmembrane region" description="Helical" evidence="1">
    <location>
        <begin position="50"/>
        <end position="75"/>
    </location>
</feature>
<name>A0ABV9YUK6_9PSEU</name>
<dbReference type="RefSeq" id="WP_378039637.1">
    <property type="nucleotide sequence ID" value="NZ_JBHSIV010000074.1"/>
</dbReference>
<dbReference type="EMBL" id="JBHSIV010000074">
    <property type="protein sequence ID" value="MFC5066331.1"/>
    <property type="molecule type" value="Genomic_DNA"/>
</dbReference>
<reference evidence="3" key="1">
    <citation type="journal article" date="2019" name="Int. J. Syst. Evol. Microbiol.">
        <title>The Global Catalogue of Microorganisms (GCM) 10K type strain sequencing project: providing services to taxonomists for standard genome sequencing and annotation.</title>
        <authorList>
            <consortium name="The Broad Institute Genomics Platform"/>
            <consortium name="The Broad Institute Genome Sequencing Center for Infectious Disease"/>
            <person name="Wu L."/>
            <person name="Ma J."/>
        </authorList>
    </citation>
    <scope>NUCLEOTIDE SEQUENCE [LARGE SCALE GENOMIC DNA]</scope>
    <source>
        <strain evidence="3">CGMCC 4.7093</strain>
    </source>
</reference>
<organism evidence="2 3">
    <name type="scientific">Actinomycetospora atypica</name>
    <dbReference type="NCBI Taxonomy" id="1290095"/>
    <lineage>
        <taxon>Bacteria</taxon>
        <taxon>Bacillati</taxon>
        <taxon>Actinomycetota</taxon>
        <taxon>Actinomycetes</taxon>
        <taxon>Pseudonocardiales</taxon>
        <taxon>Pseudonocardiaceae</taxon>
        <taxon>Actinomycetospora</taxon>
    </lineage>
</organism>
<gene>
    <name evidence="2" type="ORF">ACFPBZ_29290</name>
</gene>
<keyword evidence="1" id="KW-1133">Transmembrane helix</keyword>
<comment type="caution">
    <text evidence="2">The sequence shown here is derived from an EMBL/GenBank/DDBJ whole genome shotgun (WGS) entry which is preliminary data.</text>
</comment>
<evidence type="ECO:0000256" key="1">
    <source>
        <dbReference type="SAM" id="Phobius"/>
    </source>
</evidence>
<keyword evidence="1" id="KW-0472">Membrane</keyword>
<sequence length="76" mass="7613">MYDVPTDPVSIAAWSLAGLAFVLAVVRAVRVEYRAAVASDGPQPAGPADGALDATLALVLAGLLAVLVAIVWVGLG</sequence>
<evidence type="ECO:0000313" key="2">
    <source>
        <dbReference type="EMBL" id="MFC5066331.1"/>
    </source>
</evidence>
<protein>
    <submittedName>
        <fullName evidence="2">Uncharacterized protein</fullName>
    </submittedName>
</protein>
<keyword evidence="3" id="KW-1185">Reference proteome</keyword>
<feature type="transmembrane region" description="Helical" evidence="1">
    <location>
        <begin position="12"/>
        <end position="29"/>
    </location>
</feature>